<dbReference type="InterPro" id="IPR023574">
    <property type="entry name" value="Ribosomal_uL4_dom_sf"/>
</dbReference>
<dbReference type="Pfam" id="PF00573">
    <property type="entry name" value="Ribosomal_L4"/>
    <property type="match status" value="1"/>
</dbReference>
<comment type="caution">
    <text evidence="7">The sequence shown here is derived from an EMBL/GenBank/DDBJ whole genome shotgun (WGS) entry which is preliminary data.</text>
</comment>
<dbReference type="GO" id="GO:0019843">
    <property type="term" value="F:rRNA binding"/>
    <property type="evidence" value="ECO:0007669"/>
    <property type="project" value="UniProtKB-UniRule"/>
</dbReference>
<comment type="function">
    <text evidence="5">Forms part of the polypeptide exit tunnel.</text>
</comment>
<proteinExistence type="inferred from homology"/>
<evidence type="ECO:0000256" key="5">
    <source>
        <dbReference type="HAMAP-Rule" id="MF_01328"/>
    </source>
</evidence>
<evidence type="ECO:0000313" key="7">
    <source>
        <dbReference type="EMBL" id="PQO31470.1"/>
    </source>
</evidence>
<dbReference type="InterPro" id="IPR002136">
    <property type="entry name" value="Ribosomal_uL4"/>
</dbReference>
<sequence length="210" mass="22947">MVSLPIFDKSGKEVGKYELDPAEIAPSINKQLLHDAVVMYQANLRQGTHRTKTRAEVAGSTKKMYRQKGTGNARAGSKRSGVRRGGGHIFAIRPRDYSFRLNKKALKIATRMAIASKIQSEQVVVVDDLAQSEIKTKSVAGALKALGIYGQKVGIALEKYDPVFYRSARNIEGVSVSPVSELNAYSVLRPRKLVITKAALDSLRSSGKSE</sequence>
<dbReference type="GO" id="GO:0006412">
    <property type="term" value="P:translation"/>
    <property type="evidence" value="ECO:0007669"/>
    <property type="project" value="UniProtKB-UniRule"/>
</dbReference>
<dbReference type="RefSeq" id="WP_105356426.1">
    <property type="nucleotide sequence ID" value="NZ_PUIB01000019.1"/>
</dbReference>
<evidence type="ECO:0000256" key="4">
    <source>
        <dbReference type="ARBA" id="ARBA00035244"/>
    </source>
</evidence>
<reference evidence="7 8" key="1">
    <citation type="submission" date="2018-02" db="EMBL/GenBank/DDBJ databases">
        <title>Comparative genomes isolates from brazilian mangrove.</title>
        <authorList>
            <person name="Araujo J.E."/>
            <person name="Taketani R.G."/>
            <person name="Silva M.C.P."/>
            <person name="Loureco M.V."/>
            <person name="Andreote F.D."/>
        </authorList>
    </citation>
    <scope>NUCLEOTIDE SEQUENCE [LARGE SCALE GENOMIC DNA]</scope>
    <source>
        <strain evidence="7 8">NAP PRIS-MGV</strain>
    </source>
</reference>
<organism evidence="7 8">
    <name type="scientific">Blastopirellula marina</name>
    <dbReference type="NCBI Taxonomy" id="124"/>
    <lineage>
        <taxon>Bacteria</taxon>
        <taxon>Pseudomonadati</taxon>
        <taxon>Planctomycetota</taxon>
        <taxon>Planctomycetia</taxon>
        <taxon>Pirellulales</taxon>
        <taxon>Pirellulaceae</taxon>
        <taxon>Blastopirellula</taxon>
    </lineage>
</organism>
<evidence type="ECO:0000256" key="3">
    <source>
        <dbReference type="ARBA" id="ARBA00023274"/>
    </source>
</evidence>
<evidence type="ECO:0000313" key="8">
    <source>
        <dbReference type="Proteomes" id="UP000239388"/>
    </source>
</evidence>
<dbReference type="PANTHER" id="PTHR10746">
    <property type="entry name" value="50S RIBOSOMAL PROTEIN L4"/>
    <property type="match status" value="1"/>
</dbReference>
<dbReference type="NCBIfam" id="TIGR03953">
    <property type="entry name" value="rplD_bact"/>
    <property type="match status" value="1"/>
</dbReference>
<comment type="function">
    <text evidence="5">One of the primary rRNA binding proteins, this protein initially binds near the 5'-end of the 23S rRNA. It is important during the early stages of 50S assembly. It makes multiple contacts with different domains of the 23S rRNA in the assembled 50S subunit and ribosome.</text>
</comment>
<evidence type="ECO:0000256" key="6">
    <source>
        <dbReference type="SAM" id="MobiDB-lite"/>
    </source>
</evidence>
<evidence type="ECO:0000256" key="1">
    <source>
        <dbReference type="ARBA" id="ARBA00010528"/>
    </source>
</evidence>
<feature type="region of interest" description="Disordered" evidence="6">
    <location>
        <begin position="57"/>
        <end position="85"/>
    </location>
</feature>
<dbReference type="SUPFAM" id="SSF52166">
    <property type="entry name" value="Ribosomal protein L4"/>
    <property type="match status" value="1"/>
</dbReference>
<dbReference type="GO" id="GO:0003735">
    <property type="term" value="F:structural constituent of ribosome"/>
    <property type="evidence" value="ECO:0007669"/>
    <property type="project" value="InterPro"/>
</dbReference>
<dbReference type="OrthoDB" id="9803201at2"/>
<keyword evidence="5" id="KW-0694">RNA-binding</keyword>
<dbReference type="HAMAP" id="MF_01328_B">
    <property type="entry name" value="Ribosomal_uL4_B"/>
    <property type="match status" value="1"/>
</dbReference>
<accession>A0A2S8FHA0</accession>
<keyword evidence="3 5" id="KW-0687">Ribonucleoprotein</keyword>
<gene>
    <name evidence="5" type="primary">rplD</name>
    <name evidence="7" type="ORF">C5Y98_18745</name>
</gene>
<dbReference type="InterPro" id="IPR013005">
    <property type="entry name" value="Ribosomal_uL4-like"/>
</dbReference>
<dbReference type="GO" id="GO:1990904">
    <property type="term" value="C:ribonucleoprotein complex"/>
    <property type="evidence" value="ECO:0007669"/>
    <property type="project" value="UniProtKB-KW"/>
</dbReference>
<keyword evidence="5" id="KW-0699">rRNA-binding</keyword>
<protein>
    <recommendedName>
        <fullName evidence="4 5">Large ribosomal subunit protein uL4</fullName>
    </recommendedName>
</protein>
<keyword evidence="2 5" id="KW-0689">Ribosomal protein</keyword>
<name>A0A2S8FHA0_9BACT</name>
<evidence type="ECO:0000256" key="2">
    <source>
        <dbReference type="ARBA" id="ARBA00022980"/>
    </source>
</evidence>
<comment type="subunit">
    <text evidence="5">Part of the 50S ribosomal subunit.</text>
</comment>
<dbReference type="EMBL" id="PUIB01000019">
    <property type="protein sequence ID" value="PQO31470.1"/>
    <property type="molecule type" value="Genomic_DNA"/>
</dbReference>
<dbReference type="Proteomes" id="UP000239388">
    <property type="component" value="Unassembled WGS sequence"/>
</dbReference>
<dbReference type="AlphaFoldDB" id="A0A2S8FHA0"/>
<dbReference type="PANTHER" id="PTHR10746:SF6">
    <property type="entry name" value="LARGE RIBOSOMAL SUBUNIT PROTEIN UL4M"/>
    <property type="match status" value="1"/>
</dbReference>
<dbReference type="Gene3D" id="3.40.1370.10">
    <property type="match status" value="1"/>
</dbReference>
<dbReference type="GO" id="GO:0005840">
    <property type="term" value="C:ribosome"/>
    <property type="evidence" value="ECO:0007669"/>
    <property type="project" value="UniProtKB-KW"/>
</dbReference>
<comment type="similarity">
    <text evidence="1 5">Belongs to the universal ribosomal protein uL4 family.</text>
</comment>
<feature type="compositionally biased region" description="Basic residues" evidence="6">
    <location>
        <begin position="76"/>
        <end position="85"/>
    </location>
</feature>